<dbReference type="PANTHER" id="PTHR47683:SF4">
    <property type="entry name" value="PSEUDOURIDINE SYNTHASE"/>
    <property type="match status" value="1"/>
</dbReference>
<dbReference type="CDD" id="cd02553">
    <property type="entry name" value="PseudoU_synth_RsuA"/>
    <property type="match status" value="1"/>
</dbReference>
<dbReference type="InterPro" id="IPR042092">
    <property type="entry name" value="PsdUridine_s_RsuA/RluB/E/F_cat"/>
</dbReference>
<dbReference type="GO" id="GO:0003723">
    <property type="term" value="F:RNA binding"/>
    <property type="evidence" value="ECO:0007669"/>
    <property type="project" value="UniProtKB-KW"/>
</dbReference>
<organism evidence="7 8">
    <name type="scientific">Candidatus Onthocola gallistercoris</name>
    <dbReference type="NCBI Taxonomy" id="2840876"/>
    <lineage>
        <taxon>Bacteria</taxon>
        <taxon>Bacillati</taxon>
        <taxon>Bacillota</taxon>
        <taxon>Bacilli</taxon>
        <taxon>Candidatus Onthocola</taxon>
    </lineage>
</organism>
<dbReference type="AlphaFoldDB" id="A0A9D1HJ65"/>
<gene>
    <name evidence="7" type="ORF">IAB63_10000</name>
</gene>
<evidence type="ECO:0000256" key="1">
    <source>
        <dbReference type="ARBA" id="ARBA00008348"/>
    </source>
</evidence>
<dbReference type="InterPro" id="IPR020103">
    <property type="entry name" value="PsdUridine_synth_cat_dom_sf"/>
</dbReference>
<dbReference type="NCBIfam" id="TIGR00093">
    <property type="entry name" value="pseudouridine synthase"/>
    <property type="match status" value="1"/>
</dbReference>
<dbReference type="InterPro" id="IPR006145">
    <property type="entry name" value="PsdUridine_synth_RsuA/RluA"/>
</dbReference>
<dbReference type="GO" id="GO:0000455">
    <property type="term" value="P:enzyme-directed rRNA pseudouridine synthesis"/>
    <property type="evidence" value="ECO:0007669"/>
    <property type="project" value="UniProtKB-ARBA"/>
</dbReference>
<dbReference type="Pfam" id="PF01479">
    <property type="entry name" value="S4"/>
    <property type="match status" value="1"/>
</dbReference>
<evidence type="ECO:0000256" key="4">
    <source>
        <dbReference type="PROSITE-ProRule" id="PRU00182"/>
    </source>
</evidence>
<evidence type="ECO:0000313" key="8">
    <source>
        <dbReference type="Proteomes" id="UP000824164"/>
    </source>
</evidence>
<dbReference type="Gene3D" id="3.10.290.10">
    <property type="entry name" value="RNA-binding S4 domain"/>
    <property type="match status" value="1"/>
</dbReference>
<reference evidence="7" key="1">
    <citation type="submission" date="2020-10" db="EMBL/GenBank/DDBJ databases">
        <authorList>
            <person name="Gilroy R."/>
        </authorList>
    </citation>
    <scope>NUCLEOTIDE SEQUENCE</scope>
    <source>
        <strain evidence="7">CHK187-14744</strain>
    </source>
</reference>
<accession>A0A9D1HJ65</accession>
<dbReference type="SUPFAM" id="SSF55174">
    <property type="entry name" value="Alpha-L RNA-binding motif"/>
    <property type="match status" value="1"/>
</dbReference>
<dbReference type="GO" id="GO:0005829">
    <property type="term" value="C:cytosol"/>
    <property type="evidence" value="ECO:0007669"/>
    <property type="project" value="UniProtKB-ARBA"/>
</dbReference>
<evidence type="ECO:0000313" key="7">
    <source>
        <dbReference type="EMBL" id="HIU03570.1"/>
    </source>
</evidence>
<name>A0A9D1HJ65_9FIRM</name>
<comment type="caution">
    <text evidence="7">The sequence shown here is derived from an EMBL/GenBank/DDBJ whole genome shotgun (WGS) entry which is preliminary data.</text>
</comment>
<dbReference type="PROSITE" id="PS50889">
    <property type="entry name" value="S4"/>
    <property type="match status" value="1"/>
</dbReference>
<sequence>MDKKIRLDKYLADMGMGTRSGIKSAIRKGQVQVNGVVARSSDQKVAGSDLIQFNGQTVTYLQWEYILLNKPAGVLSATEDKKDRTVLDLIESPRKGDLFPVGRLDKDTEGLLLITNDGALAHRLLAPKSHVAKVYYAEVSGKVTRTDVDLFASGLQVDASFKALPAKLEIISADENRSKIRLEIYEGKFHQVKRMFQAVGKEVQYLKRLSMGPLVLDKTLEPGQWRRLDEKEIQILTGEKRDV</sequence>
<dbReference type="FunFam" id="3.30.70.1560:FF:000001">
    <property type="entry name" value="Pseudouridine synthase"/>
    <property type="match status" value="1"/>
</dbReference>
<dbReference type="InterPro" id="IPR036986">
    <property type="entry name" value="S4_RNA-bd_sf"/>
</dbReference>
<dbReference type="InterPro" id="IPR018496">
    <property type="entry name" value="PsdUridine_synth_RsuA/RluB_CS"/>
</dbReference>
<keyword evidence="2 4" id="KW-0694">RNA-binding</keyword>
<dbReference type="Gene3D" id="3.30.70.1560">
    <property type="entry name" value="Alpha-L RNA-binding motif"/>
    <property type="match status" value="1"/>
</dbReference>
<dbReference type="SMART" id="SM00363">
    <property type="entry name" value="S4"/>
    <property type="match status" value="1"/>
</dbReference>
<dbReference type="InterPro" id="IPR000748">
    <property type="entry name" value="PsdUridine_synth_RsuA/RluB/E/F"/>
</dbReference>
<evidence type="ECO:0000259" key="6">
    <source>
        <dbReference type="SMART" id="SM00363"/>
    </source>
</evidence>
<dbReference type="Pfam" id="PF00849">
    <property type="entry name" value="PseudoU_synth_2"/>
    <property type="match status" value="1"/>
</dbReference>
<evidence type="ECO:0000256" key="5">
    <source>
        <dbReference type="RuleBase" id="RU003887"/>
    </source>
</evidence>
<evidence type="ECO:0000256" key="3">
    <source>
        <dbReference type="ARBA" id="ARBA00023235"/>
    </source>
</evidence>
<proteinExistence type="inferred from homology"/>
<keyword evidence="3 5" id="KW-0413">Isomerase</keyword>
<dbReference type="PROSITE" id="PS01149">
    <property type="entry name" value="PSI_RSU"/>
    <property type="match status" value="1"/>
</dbReference>
<dbReference type="SUPFAM" id="SSF55120">
    <property type="entry name" value="Pseudouridine synthase"/>
    <property type="match status" value="1"/>
</dbReference>
<dbReference type="Gene3D" id="3.30.70.580">
    <property type="entry name" value="Pseudouridine synthase I, catalytic domain, N-terminal subdomain"/>
    <property type="match status" value="1"/>
</dbReference>
<reference evidence="7" key="2">
    <citation type="journal article" date="2021" name="PeerJ">
        <title>Extensive microbial diversity within the chicken gut microbiome revealed by metagenomics and culture.</title>
        <authorList>
            <person name="Gilroy R."/>
            <person name="Ravi A."/>
            <person name="Getino M."/>
            <person name="Pursley I."/>
            <person name="Horton D.L."/>
            <person name="Alikhan N.F."/>
            <person name="Baker D."/>
            <person name="Gharbi K."/>
            <person name="Hall N."/>
            <person name="Watson M."/>
            <person name="Adriaenssens E.M."/>
            <person name="Foster-Nyarko E."/>
            <person name="Jarju S."/>
            <person name="Secka A."/>
            <person name="Antonio M."/>
            <person name="Oren A."/>
            <person name="Chaudhuri R.R."/>
            <person name="La Ragione R."/>
            <person name="Hildebrand F."/>
            <person name="Pallen M.J."/>
        </authorList>
    </citation>
    <scope>NUCLEOTIDE SEQUENCE</scope>
    <source>
        <strain evidence="7">CHK187-14744</strain>
    </source>
</reference>
<protein>
    <recommendedName>
        <fullName evidence="5">Pseudouridine synthase</fullName>
        <ecNumber evidence="5">5.4.99.-</ecNumber>
    </recommendedName>
</protein>
<dbReference type="EMBL" id="DVLT01000062">
    <property type="protein sequence ID" value="HIU03570.1"/>
    <property type="molecule type" value="Genomic_DNA"/>
</dbReference>
<dbReference type="GO" id="GO:0120159">
    <property type="term" value="F:rRNA pseudouridine synthase activity"/>
    <property type="evidence" value="ECO:0007669"/>
    <property type="project" value="UniProtKB-ARBA"/>
</dbReference>
<dbReference type="InterPro" id="IPR050343">
    <property type="entry name" value="RsuA_PseudoU_synthase"/>
</dbReference>
<dbReference type="CDD" id="cd00165">
    <property type="entry name" value="S4"/>
    <property type="match status" value="1"/>
</dbReference>
<dbReference type="InterPro" id="IPR020094">
    <property type="entry name" value="TruA/RsuA/RluB/E/F_N"/>
</dbReference>
<dbReference type="Proteomes" id="UP000824164">
    <property type="component" value="Unassembled WGS sequence"/>
</dbReference>
<dbReference type="PANTHER" id="PTHR47683">
    <property type="entry name" value="PSEUDOURIDINE SYNTHASE FAMILY PROTEIN-RELATED"/>
    <property type="match status" value="1"/>
</dbReference>
<dbReference type="InterPro" id="IPR002942">
    <property type="entry name" value="S4_RNA-bd"/>
</dbReference>
<evidence type="ECO:0000256" key="2">
    <source>
        <dbReference type="ARBA" id="ARBA00022884"/>
    </source>
</evidence>
<dbReference type="EC" id="5.4.99.-" evidence="5"/>
<feature type="domain" description="RNA-binding S4" evidence="6">
    <location>
        <begin position="5"/>
        <end position="62"/>
    </location>
</feature>
<comment type="similarity">
    <text evidence="1 5">Belongs to the pseudouridine synthase RsuA family.</text>
</comment>